<feature type="signal peptide" evidence="2">
    <location>
        <begin position="1"/>
        <end position="25"/>
    </location>
</feature>
<keyword evidence="2" id="KW-0732">Signal</keyword>
<dbReference type="OrthoDB" id="2757282at2759"/>
<dbReference type="EMBL" id="KZ857400">
    <property type="protein sequence ID" value="RDX50288.1"/>
    <property type="molecule type" value="Genomic_DNA"/>
</dbReference>
<evidence type="ECO:0000313" key="4">
    <source>
        <dbReference type="Proteomes" id="UP000256964"/>
    </source>
</evidence>
<dbReference type="Proteomes" id="UP000256964">
    <property type="component" value="Unassembled WGS sequence"/>
</dbReference>
<organism evidence="3 4">
    <name type="scientific">Lentinus brumalis</name>
    <dbReference type="NCBI Taxonomy" id="2498619"/>
    <lineage>
        <taxon>Eukaryota</taxon>
        <taxon>Fungi</taxon>
        <taxon>Dikarya</taxon>
        <taxon>Basidiomycota</taxon>
        <taxon>Agaricomycotina</taxon>
        <taxon>Agaricomycetes</taxon>
        <taxon>Polyporales</taxon>
        <taxon>Polyporaceae</taxon>
        <taxon>Lentinus</taxon>
    </lineage>
</organism>
<protein>
    <submittedName>
        <fullName evidence="3">Uncharacterized protein</fullName>
    </submittedName>
</protein>
<feature type="region of interest" description="Disordered" evidence="1">
    <location>
        <begin position="131"/>
        <end position="153"/>
    </location>
</feature>
<reference evidence="3 4" key="1">
    <citation type="journal article" date="2018" name="Biotechnol. Biofuels">
        <title>Integrative visual omics of the white-rot fungus Polyporus brumalis exposes the biotechnological potential of its oxidative enzymes for delignifying raw plant biomass.</title>
        <authorList>
            <person name="Miyauchi S."/>
            <person name="Rancon A."/>
            <person name="Drula E."/>
            <person name="Hage H."/>
            <person name="Chaduli D."/>
            <person name="Favel A."/>
            <person name="Grisel S."/>
            <person name="Henrissat B."/>
            <person name="Herpoel-Gimbert I."/>
            <person name="Ruiz-Duenas F.J."/>
            <person name="Chevret D."/>
            <person name="Hainaut M."/>
            <person name="Lin J."/>
            <person name="Wang M."/>
            <person name="Pangilinan J."/>
            <person name="Lipzen A."/>
            <person name="Lesage-Meessen L."/>
            <person name="Navarro D."/>
            <person name="Riley R."/>
            <person name="Grigoriev I.V."/>
            <person name="Zhou S."/>
            <person name="Raouche S."/>
            <person name="Rosso M.N."/>
        </authorList>
    </citation>
    <scope>NUCLEOTIDE SEQUENCE [LARGE SCALE GENOMIC DNA]</scope>
    <source>
        <strain evidence="3 4">BRFM 1820</strain>
    </source>
</reference>
<sequence length="226" mass="24660">MITAGMRTTVATYCVLIFWATIAHGRVFPYSSASADACGNIHLTCISFDFGHRDNSSIAPTHPRRWMPITDHPDSLRSACEPSEAPQDLFDPCDLPASTSAMTHRHSPSHPPPPYVWPSYAAVREHPDICPSAAAPRHPSTSTSSGLRRDRARLRQSTSVAVSVMSATRLHQHHHHHHSASEDFGDFVLDAGSPRTPLGVLYHSCSLWELASLVSAVAWLLVCLAA</sequence>
<name>A0A371DCM5_9APHY</name>
<keyword evidence="4" id="KW-1185">Reference proteome</keyword>
<evidence type="ECO:0000256" key="2">
    <source>
        <dbReference type="SAM" id="SignalP"/>
    </source>
</evidence>
<dbReference type="AlphaFoldDB" id="A0A371DCM5"/>
<feature type="chain" id="PRO_5017042405" evidence="2">
    <location>
        <begin position="26"/>
        <end position="226"/>
    </location>
</feature>
<evidence type="ECO:0000313" key="3">
    <source>
        <dbReference type="EMBL" id="RDX50288.1"/>
    </source>
</evidence>
<gene>
    <name evidence="3" type="ORF">OH76DRAFT_467405</name>
</gene>
<accession>A0A371DCM5</accession>
<evidence type="ECO:0000256" key="1">
    <source>
        <dbReference type="SAM" id="MobiDB-lite"/>
    </source>
</evidence>
<proteinExistence type="predicted"/>